<evidence type="ECO:0000313" key="3">
    <source>
        <dbReference type="EMBL" id="CAL2107151.1"/>
    </source>
</evidence>
<dbReference type="EMBL" id="CAXJRC010000030">
    <property type="protein sequence ID" value="CAL2107151.1"/>
    <property type="molecule type" value="Genomic_DNA"/>
</dbReference>
<comment type="caution">
    <text evidence="3">The sequence shown here is derived from an EMBL/GenBank/DDBJ whole genome shotgun (WGS) entry which is preliminary data.</text>
</comment>
<sequence length="898" mass="100623">MKRILFIALVLVATLYNVNIQAQQRGGGNIGVDRPIEPDHPGGPGTPIPDPNPDDKVPDEFTGGGVKGSGGSIGGISGGLNNSSNDCECDVNDISFEFTTNLSINTLLLNQQLTRAAWNKEYNKWFDRQKTDVMKPAIEKLFNQNFFSFDAAKQVLFIKSEEKVYPAESYPVKVKYNREKNTLAPKNKTYLKELKALHFRENEIKNGSVNNSFYPDFKIGSTPLKNIRDVHTIQNLRNTIIRNFEPNEARLHIVSDVINMLYNKMGDTPEYNSYLLSKKKNYYNKTKDNMDKVDFLQYFVYRELLNRSAPLSGGDTYHSLASKFADQTQNAQSIEKYALEHRTGGLSVFHKEYWKKILEGYRTSNPIYVFNPQQYTKDLAHLTFQAQNEHRSQKAKALNTRLKSTSIGSGIGVDDITRSLNITDPDQRTWLNASPQRAYHFKAAIQRYKIALSNLEYGNTPGGGLNLGGSSSSLIVQSDSPDYIKDVIKAGGLVVKMMREVGITNEQQKRFLYDNSHEANQIVKFVNDNKVSGSIPSDVKDFVKQITDIVKNTHLKDKAKHFVNGQLELEKETRNIPWRASSGTLEGNPHLKFTHVHHAGTRSYFKMTDGSIIAASSEEQELTKSGNLKDAYPYESTGGEFRFYYIKLANGEPWSEMLFNPSNLGGELEDLFKLAGVELGKSLGRYVIPIEDVKILIDGRDFDGQQVARWKAAGSLLLEVAQIGKVAVVTKKVFVAVTKVAVKSKAWGIVVLKANGKATNLTYKVVGGVVNFGNRSKLADIIGTVAGHEAHHLIPWAKRTQEVIQKAARAGFHMNAKVNGISLKKFSKLTGDGLHGNHPAYDKFVQKRIDDFINKTNNLTPEIAKDFLEKELIPDLLDYIELAKKSGLNLNEYFKTLL</sequence>
<keyword evidence="2" id="KW-0732">Signal</keyword>
<dbReference type="InterPro" id="IPR032871">
    <property type="entry name" value="AHH_dom_containing"/>
</dbReference>
<name>A0ABM9PN38_9FLAO</name>
<evidence type="ECO:0000256" key="2">
    <source>
        <dbReference type="SAM" id="SignalP"/>
    </source>
</evidence>
<organism evidence="3 4">
    <name type="scientific">Tenacibaculum vairaonense</name>
    <dbReference type="NCBI Taxonomy" id="3137860"/>
    <lineage>
        <taxon>Bacteria</taxon>
        <taxon>Pseudomonadati</taxon>
        <taxon>Bacteroidota</taxon>
        <taxon>Flavobacteriia</taxon>
        <taxon>Flavobacteriales</taxon>
        <taxon>Flavobacteriaceae</taxon>
        <taxon>Tenacibaculum</taxon>
    </lineage>
</organism>
<proteinExistence type="predicted"/>
<evidence type="ECO:0000313" key="4">
    <source>
        <dbReference type="Proteomes" id="UP001497602"/>
    </source>
</evidence>
<dbReference type="Pfam" id="PF14412">
    <property type="entry name" value="AHH"/>
    <property type="match status" value="1"/>
</dbReference>
<feature type="region of interest" description="Disordered" evidence="1">
    <location>
        <begin position="25"/>
        <end position="64"/>
    </location>
</feature>
<protein>
    <submittedName>
        <fullName evidence="3">Uncharacterized protein</fullName>
    </submittedName>
</protein>
<evidence type="ECO:0000256" key="1">
    <source>
        <dbReference type="SAM" id="MobiDB-lite"/>
    </source>
</evidence>
<reference evidence="3 4" key="1">
    <citation type="submission" date="2024-05" db="EMBL/GenBank/DDBJ databases">
        <authorList>
            <person name="Duchaud E."/>
        </authorList>
    </citation>
    <scope>NUCLEOTIDE SEQUENCE [LARGE SCALE GENOMIC DNA]</scope>
    <source>
        <strain evidence="3">Ena-SAMPLE-TAB-13-05-2024-13:56:06:370-140305</strain>
    </source>
</reference>
<accession>A0ABM9PN38</accession>
<dbReference type="RefSeq" id="WP_348738822.1">
    <property type="nucleotide sequence ID" value="NZ_CAXJRC010000030.1"/>
</dbReference>
<keyword evidence="4" id="KW-1185">Reference proteome</keyword>
<feature type="signal peptide" evidence="2">
    <location>
        <begin position="1"/>
        <end position="22"/>
    </location>
</feature>
<dbReference type="Proteomes" id="UP001497602">
    <property type="component" value="Unassembled WGS sequence"/>
</dbReference>
<feature type="chain" id="PRO_5047513163" evidence="2">
    <location>
        <begin position="23"/>
        <end position="898"/>
    </location>
</feature>
<gene>
    <name evidence="3" type="ORF">T190115A13A_370002</name>
</gene>